<dbReference type="PROSITE" id="PS50983">
    <property type="entry name" value="FE_B12_PBP"/>
    <property type="match status" value="1"/>
</dbReference>
<feature type="domain" description="Fe/B12 periplasmic-binding" evidence="2">
    <location>
        <begin position="26"/>
        <end position="275"/>
    </location>
</feature>
<dbReference type="PATRIC" id="fig|445709.3.peg.3140"/>
<dbReference type="OrthoDB" id="9816357at2"/>
<dbReference type="EMBL" id="CP011568">
    <property type="protein sequence ID" value="AKJ69303.1"/>
    <property type="molecule type" value="Genomic_DNA"/>
</dbReference>
<dbReference type="InterPro" id="IPR054828">
    <property type="entry name" value="Vit_B12_bind_prot"/>
</dbReference>
<gene>
    <name evidence="3" type="ORF">ABW99_14840</name>
</gene>
<evidence type="ECO:0000313" key="3">
    <source>
        <dbReference type="EMBL" id="AKJ69303.1"/>
    </source>
</evidence>
<dbReference type="STRING" id="445709.ABW99_14840"/>
<evidence type="ECO:0000313" key="4">
    <source>
        <dbReference type="Proteomes" id="UP000036700"/>
    </source>
</evidence>
<accession>A0A0G3EQE0</accession>
<reference evidence="4" key="1">
    <citation type="submission" date="2015-06" db="EMBL/GenBank/DDBJ databases">
        <authorList>
            <person name="Lim Y.L."/>
            <person name="Ee R."/>
            <person name="Yong D."/>
            <person name="How K.Y."/>
            <person name="Yin W.F."/>
            <person name="Chan K.G."/>
        </authorList>
    </citation>
    <scope>NUCLEOTIDE SEQUENCE [LARGE SCALE GENOMIC DNA]</scope>
    <source>
        <strain evidence="4">DSM 25325</strain>
    </source>
</reference>
<keyword evidence="4" id="KW-1185">Reference proteome</keyword>
<dbReference type="SUPFAM" id="SSF53807">
    <property type="entry name" value="Helical backbone' metal receptor"/>
    <property type="match status" value="1"/>
</dbReference>
<dbReference type="InterPro" id="IPR050902">
    <property type="entry name" value="ABC_Transporter_SBP"/>
</dbReference>
<protein>
    <submittedName>
        <fullName evidence="3">Cobalamin-binding protein</fullName>
    </submittedName>
</protein>
<proteinExistence type="predicted"/>
<organism evidence="3 4">
    <name type="scientific">Pandoraea thiooxydans</name>
    <dbReference type="NCBI Taxonomy" id="445709"/>
    <lineage>
        <taxon>Bacteria</taxon>
        <taxon>Pseudomonadati</taxon>
        <taxon>Pseudomonadota</taxon>
        <taxon>Betaproteobacteria</taxon>
        <taxon>Burkholderiales</taxon>
        <taxon>Burkholderiaceae</taxon>
        <taxon>Pandoraea</taxon>
    </lineage>
</organism>
<dbReference type="PANTHER" id="PTHR30535:SF35">
    <property type="entry name" value="PERIPLASMIC BINDING PROTEIN"/>
    <property type="match status" value="1"/>
</dbReference>
<keyword evidence="1" id="KW-0732">Signal</keyword>
<evidence type="ECO:0000259" key="2">
    <source>
        <dbReference type="PROSITE" id="PS50983"/>
    </source>
</evidence>
<name>A0A0G3EQE0_9BURK</name>
<dbReference type="Pfam" id="PF01497">
    <property type="entry name" value="Peripla_BP_2"/>
    <property type="match status" value="1"/>
</dbReference>
<dbReference type="KEGG" id="ptx:ABW99_14840"/>
<dbReference type="Proteomes" id="UP000036700">
    <property type="component" value="Chromosome"/>
</dbReference>
<dbReference type="AlphaFoldDB" id="A0A0G3EQE0"/>
<dbReference type="RefSeq" id="WP_047215200.1">
    <property type="nucleotide sequence ID" value="NZ_CP011568.3"/>
</dbReference>
<dbReference type="NCBIfam" id="NF038402">
    <property type="entry name" value="TroA_like"/>
    <property type="match status" value="1"/>
</dbReference>
<dbReference type="InterPro" id="IPR002491">
    <property type="entry name" value="ABC_transptr_periplasmic_BD"/>
</dbReference>
<sequence length="281" mass="30507">MASDVEPAMLIDAAGHAHAPAGPDARIVSLVPSITELLCDLDLAPQLVGRTGFCIHPHHIVHSVTKVGGTKAVKLDTLRALAPSHVIVNVDENEKPTVEQIAGFVPHIVVTHPCEPADNLALYRLLGGIFDRQRQAEALCGALTARLASLQAQRFPPRRVLYLIWKDPWMTVAPDTYIAGMLRQIGWQTLPVMPATRYPAFSLDASWLRDVDLVLLSSEPYRFQADHAVALRNEPALAGKPVHLIDGEMVSWYGSRAIAGLDYLQAFARRVAADGPDSGSA</sequence>
<dbReference type="PANTHER" id="PTHR30535">
    <property type="entry name" value="VITAMIN B12-BINDING PROTEIN"/>
    <property type="match status" value="1"/>
</dbReference>
<dbReference type="Gene3D" id="3.40.50.1980">
    <property type="entry name" value="Nitrogenase molybdenum iron protein domain"/>
    <property type="match status" value="2"/>
</dbReference>
<evidence type="ECO:0000256" key="1">
    <source>
        <dbReference type="ARBA" id="ARBA00022729"/>
    </source>
</evidence>